<evidence type="ECO:0000259" key="7">
    <source>
        <dbReference type="Pfam" id="PF01975"/>
    </source>
</evidence>
<evidence type="ECO:0000256" key="6">
    <source>
        <dbReference type="SAM" id="SignalP"/>
    </source>
</evidence>
<dbReference type="HAMAP" id="MF_00060">
    <property type="entry name" value="SurE"/>
    <property type="match status" value="1"/>
</dbReference>
<comment type="caution">
    <text evidence="8">The sequence shown here is derived from an EMBL/GenBank/DDBJ whole genome shotgun (WGS) entry which is preliminary data.</text>
</comment>
<comment type="cofactor">
    <cofactor evidence="5">
        <name>a divalent metal cation</name>
        <dbReference type="ChEBI" id="CHEBI:60240"/>
    </cofactor>
    <text evidence="5">Binds 1 divalent metal cation per subunit.</text>
</comment>
<dbReference type="InterPro" id="IPR030048">
    <property type="entry name" value="SurE"/>
</dbReference>
<dbReference type="AlphaFoldDB" id="A0A0R2S8B7"/>
<dbReference type="GO" id="GO:0008253">
    <property type="term" value="F:5'-nucleotidase activity"/>
    <property type="evidence" value="ECO:0007669"/>
    <property type="project" value="UniProtKB-UniRule"/>
</dbReference>
<comment type="subcellular location">
    <subcellularLocation>
        <location evidence="5">Cytoplasm</location>
    </subcellularLocation>
</comment>
<evidence type="ECO:0000313" key="8">
    <source>
        <dbReference type="EMBL" id="KRO71164.1"/>
    </source>
</evidence>
<reference evidence="8 9" key="1">
    <citation type="submission" date="2015-10" db="EMBL/GenBank/DDBJ databases">
        <title>Metagenome-Assembled Genomes uncover a global brackish microbiome.</title>
        <authorList>
            <person name="Hugerth L.W."/>
            <person name="Larsson J."/>
            <person name="Alneberg J."/>
            <person name="Lindh M.V."/>
            <person name="Legrand C."/>
            <person name="Pinhassi J."/>
            <person name="Andersson A.F."/>
        </authorList>
    </citation>
    <scope>NUCLEOTIDE SEQUENCE [LARGE SCALE GENOMIC DNA]</scope>
    <source>
        <strain evidence="8">BACL4 MAG-120507-bin80</strain>
    </source>
</reference>
<dbReference type="Pfam" id="PF01975">
    <property type="entry name" value="SurE"/>
    <property type="match status" value="1"/>
</dbReference>
<evidence type="ECO:0000256" key="4">
    <source>
        <dbReference type="ARBA" id="ARBA00022801"/>
    </source>
</evidence>
<dbReference type="NCBIfam" id="TIGR00087">
    <property type="entry name" value="surE"/>
    <property type="match status" value="1"/>
</dbReference>
<sequence length="281" mass="29902">MRLSFKSIQFVRLLALSSGLLASASAFADSYRILISNDDGINSPLIHALRDGLATLDDVEIVVSAPDANKSGSSQSTDGGARTVEHIFANGEFFGYAVDGRPADAVRFGLLHLGKDEPFDLVVSGINQGANVGDVSHLSGTVGAAMEAIYQGIPAIAVSQDTANVDTSVTVNLTRQLVAKYQRDGAPEGIVISINVPGGELKGVAVRPMGESYLKFSPYELTRTDGEVSEFEASYVGNRALDSTSDTYAYQNGYATITPLKFDWTAHEMLSEIETWGLAID</sequence>
<gene>
    <name evidence="5" type="primary">surE</name>
    <name evidence="8" type="ORF">ABR69_05095</name>
</gene>
<dbReference type="InterPro" id="IPR002828">
    <property type="entry name" value="SurE-like_Pase/nucleotidase"/>
</dbReference>
<protein>
    <recommendedName>
        <fullName evidence="5">5'-nucleotidase SurE</fullName>
        <ecNumber evidence="5">3.1.3.5</ecNumber>
    </recommendedName>
    <alternativeName>
        <fullName evidence="5">Nucleoside 5'-monophosphate phosphohydrolase</fullName>
    </alternativeName>
</protein>
<dbReference type="PANTHER" id="PTHR30457:SF0">
    <property type="entry name" value="PHOSPHATASE, PUTATIVE (AFU_ORTHOLOGUE AFUA_4G01070)-RELATED"/>
    <property type="match status" value="1"/>
</dbReference>
<keyword evidence="5" id="KW-0963">Cytoplasm</keyword>
<feature type="binding site" evidence="5">
    <location>
        <position position="127"/>
    </location>
    <ligand>
        <name>a divalent metal cation</name>
        <dbReference type="ChEBI" id="CHEBI:60240"/>
    </ligand>
</feature>
<organism evidence="8 9">
    <name type="scientific">OM182 bacterium BACL3 MAG-120507-bin80</name>
    <dbReference type="NCBI Taxonomy" id="1655577"/>
    <lineage>
        <taxon>Bacteria</taxon>
        <taxon>Pseudomonadati</taxon>
        <taxon>Pseudomonadota</taxon>
        <taxon>Gammaproteobacteria</taxon>
        <taxon>OMG group</taxon>
        <taxon>OM182 clade</taxon>
    </lineage>
</organism>
<dbReference type="GO" id="GO:0000166">
    <property type="term" value="F:nucleotide binding"/>
    <property type="evidence" value="ECO:0007669"/>
    <property type="project" value="UniProtKB-KW"/>
</dbReference>
<dbReference type="EC" id="3.1.3.5" evidence="5"/>
<proteinExistence type="inferred from homology"/>
<evidence type="ECO:0000256" key="1">
    <source>
        <dbReference type="ARBA" id="ARBA00000815"/>
    </source>
</evidence>
<dbReference type="GO" id="GO:0005737">
    <property type="term" value="C:cytoplasm"/>
    <property type="evidence" value="ECO:0007669"/>
    <property type="project" value="UniProtKB-SubCell"/>
</dbReference>
<dbReference type="EMBL" id="LIBB01000229">
    <property type="protein sequence ID" value="KRO71164.1"/>
    <property type="molecule type" value="Genomic_DNA"/>
</dbReference>
<evidence type="ECO:0000256" key="2">
    <source>
        <dbReference type="ARBA" id="ARBA00011062"/>
    </source>
</evidence>
<feature type="signal peptide" evidence="6">
    <location>
        <begin position="1"/>
        <end position="28"/>
    </location>
</feature>
<feature type="binding site" evidence="5">
    <location>
        <position position="71"/>
    </location>
    <ligand>
        <name>a divalent metal cation</name>
        <dbReference type="ChEBI" id="CHEBI:60240"/>
    </ligand>
</feature>
<comment type="similarity">
    <text evidence="2 5">Belongs to the SurE nucleotidase family.</text>
</comment>
<dbReference type="SUPFAM" id="SSF64167">
    <property type="entry name" value="SurE-like"/>
    <property type="match status" value="1"/>
</dbReference>
<feature type="binding site" evidence="5">
    <location>
        <position position="39"/>
    </location>
    <ligand>
        <name>a divalent metal cation</name>
        <dbReference type="ChEBI" id="CHEBI:60240"/>
    </ligand>
</feature>
<keyword evidence="3 5" id="KW-0479">Metal-binding</keyword>
<evidence type="ECO:0000256" key="3">
    <source>
        <dbReference type="ARBA" id="ARBA00022723"/>
    </source>
</evidence>
<dbReference type="PANTHER" id="PTHR30457">
    <property type="entry name" value="5'-NUCLEOTIDASE SURE"/>
    <property type="match status" value="1"/>
</dbReference>
<dbReference type="GO" id="GO:0046872">
    <property type="term" value="F:metal ion binding"/>
    <property type="evidence" value="ECO:0007669"/>
    <property type="project" value="UniProtKB-UniRule"/>
</dbReference>
<dbReference type="Proteomes" id="UP000051934">
    <property type="component" value="Unassembled WGS sequence"/>
</dbReference>
<dbReference type="Gene3D" id="3.40.1210.10">
    <property type="entry name" value="Survival protein SurE-like phosphatase/nucleotidase"/>
    <property type="match status" value="1"/>
</dbReference>
<feature type="chain" id="PRO_5006423446" description="5'-nucleotidase SurE" evidence="6">
    <location>
        <begin position="29"/>
        <end position="281"/>
    </location>
</feature>
<feature type="binding site" evidence="5">
    <location>
        <position position="38"/>
    </location>
    <ligand>
        <name>a divalent metal cation</name>
        <dbReference type="ChEBI" id="CHEBI:60240"/>
    </ligand>
</feature>
<evidence type="ECO:0000313" key="9">
    <source>
        <dbReference type="Proteomes" id="UP000051934"/>
    </source>
</evidence>
<dbReference type="InterPro" id="IPR036523">
    <property type="entry name" value="SurE-like_sf"/>
</dbReference>
<keyword evidence="4 5" id="KW-0378">Hydrolase</keyword>
<name>A0A0R2S8B7_9GAMM</name>
<feature type="domain" description="Survival protein SurE-like phosphatase/nucleotidase" evidence="7">
    <location>
        <begin position="33"/>
        <end position="212"/>
    </location>
</feature>
<accession>A0A0R2S8B7</accession>
<keyword evidence="6" id="KW-0732">Signal</keyword>
<keyword evidence="5" id="KW-0547">Nucleotide-binding</keyword>
<comment type="function">
    <text evidence="5">Nucleotidase that shows phosphatase activity on nucleoside 5'-monophosphates.</text>
</comment>
<evidence type="ECO:0000256" key="5">
    <source>
        <dbReference type="HAMAP-Rule" id="MF_00060"/>
    </source>
</evidence>
<comment type="catalytic activity">
    <reaction evidence="1 5">
        <text>a ribonucleoside 5'-phosphate + H2O = a ribonucleoside + phosphate</text>
        <dbReference type="Rhea" id="RHEA:12484"/>
        <dbReference type="ChEBI" id="CHEBI:15377"/>
        <dbReference type="ChEBI" id="CHEBI:18254"/>
        <dbReference type="ChEBI" id="CHEBI:43474"/>
        <dbReference type="ChEBI" id="CHEBI:58043"/>
        <dbReference type="EC" id="3.1.3.5"/>
    </reaction>
</comment>